<accession>A0A0A8VGJ6</accession>
<evidence type="ECO:0000313" key="1">
    <source>
        <dbReference type="EMBL" id="CEK27503.1"/>
    </source>
</evidence>
<sequence length="39" mass="4728">MNVKLRLNKINFLFFNHKIKKQQANVNYLFLSFSLSDRP</sequence>
<organism evidence="1">
    <name type="scientific">Yersinia ruckeri</name>
    <dbReference type="NCBI Taxonomy" id="29486"/>
    <lineage>
        <taxon>Bacteria</taxon>
        <taxon>Pseudomonadati</taxon>
        <taxon>Pseudomonadota</taxon>
        <taxon>Gammaproteobacteria</taxon>
        <taxon>Enterobacterales</taxon>
        <taxon>Yersiniaceae</taxon>
        <taxon>Yersinia</taxon>
    </lineage>
</organism>
<proteinExistence type="predicted"/>
<protein>
    <submittedName>
        <fullName evidence="1">Uncharacterized protein</fullName>
    </submittedName>
</protein>
<dbReference type="AlphaFoldDB" id="A0A0A8VGJ6"/>
<gene>
    <name evidence="1" type="ORF">CSF007_8750</name>
</gene>
<name>A0A0A8VGJ6_YERRU</name>
<dbReference type="EMBL" id="LN681231">
    <property type="protein sequence ID" value="CEK27503.1"/>
    <property type="molecule type" value="Genomic_DNA"/>
</dbReference>
<reference evidence="1" key="1">
    <citation type="journal article" date="2015" name="Genome Announc.">
        <title>Complete Genome Sequence of Yersinia ruckeri Strain CSF007-82, Etiologic Agent of Red Mouth Disease in Salmonid Fish.</title>
        <authorList>
            <person name="Nelson M.C."/>
            <person name="LaPatra S.E."/>
            <person name="Welch T.J."/>
            <person name="Graf J."/>
        </authorList>
    </citation>
    <scope>NUCLEOTIDE SEQUENCE</scope>
    <source>
        <strain evidence="1">CSF007-82</strain>
    </source>
</reference>